<evidence type="ECO:0000313" key="2">
    <source>
        <dbReference type="Proteomes" id="UP000223527"/>
    </source>
</evidence>
<comment type="caution">
    <text evidence="1">The sequence shown here is derived from an EMBL/GenBank/DDBJ whole genome shotgun (WGS) entry which is preliminary data.</text>
</comment>
<dbReference type="EMBL" id="PDNU01000046">
    <property type="protein sequence ID" value="PHK93470.1"/>
    <property type="molecule type" value="Genomic_DNA"/>
</dbReference>
<proteinExistence type="predicted"/>
<name>A0A2C7A543_9PROT</name>
<organism evidence="1 2">
    <name type="scientific">Teichococcus rhizosphaerae</name>
    <dbReference type="NCBI Taxonomy" id="1335062"/>
    <lineage>
        <taxon>Bacteria</taxon>
        <taxon>Pseudomonadati</taxon>
        <taxon>Pseudomonadota</taxon>
        <taxon>Alphaproteobacteria</taxon>
        <taxon>Acetobacterales</taxon>
        <taxon>Roseomonadaceae</taxon>
        <taxon>Roseomonas</taxon>
    </lineage>
</organism>
<dbReference type="RefSeq" id="WP_099097015.1">
    <property type="nucleotide sequence ID" value="NZ_PDNU01000046.1"/>
</dbReference>
<dbReference type="AlphaFoldDB" id="A0A2C7A543"/>
<keyword evidence="2" id="KW-1185">Reference proteome</keyword>
<evidence type="ECO:0000313" key="1">
    <source>
        <dbReference type="EMBL" id="PHK93470.1"/>
    </source>
</evidence>
<reference evidence="1 2" key="1">
    <citation type="submission" date="2017-10" db="EMBL/GenBank/DDBJ databases">
        <authorList>
            <person name="Banno H."/>
            <person name="Chua N.-H."/>
        </authorList>
    </citation>
    <scope>NUCLEOTIDE SEQUENCE [LARGE SCALE GENOMIC DNA]</scope>
    <source>
        <strain evidence="1 2">YW11</strain>
    </source>
</reference>
<dbReference type="Proteomes" id="UP000223527">
    <property type="component" value="Unassembled WGS sequence"/>
</dbReference>
<accession>A0A2C7A543</accession>
<sequence length="60" mass="5993">MAAPKTGGNTTKSTGRTVALSASVRASSAAVATLRASRAAKVASALTTANRQTGLFTKKK</sequence>
<gene>
    <name evidence="1" type="ORF">CR162_18535</name>
</gene>
<protein>
    <submittedName>
        <fullName evidence="1">Uncharacterized protein</fullName>
    </submittedName>
</protein>